<dbReference type="AlphaFoldDB" id="X1CY51"/>
<name>X1CY51_9ZZZZ</name>
<sequence length="69" mass="8184">MYESLKKHTKDFHIYIFAFDDLSYEILIKMNLEHVTVISLQEFENPDLLKVKDQLSFLPCPSVSEEYSI</sequence>
<protein>
    <submittedName>
        <fullName evidence="1">Uncharacterized protein</fullName>
    </submittedName>
</protein>
<evidence type="ECO:0000313" key="1">
    <source>
        <dbReference type="EMBL" id="GAG89161.1"/>
    </source>
</evidence>
<comment type="caution">
    <text evidence="1">The sequence shown here is derived from an EMBL/GenBank/DDBJ whole genome shotgun (WGS) entry which is preliminary data.</text>
</comment>
<organism evidence="1">
    <name type="scientific">marine sediment metagenome</name>
    <dbReference type="NCBI Taxonomy" id="412755"/>
    <lineage>
        <taxon>unclassified sequences</taxon>
        <taxon>metagenomes</taxon>
        <taxon>ecological metagenomes</taxon>
    </lineage>
</organism>
<proteinExistence type="predicted"/>
<accession>X1CY51</accession>
<gene>
    <name evidence="1" type="ORF">S01H4_25015</name>
</gene>
<dbReference type="EMBL" id="BART01011846">
    <property type="protein sequence ID" value="GAG89161.1"/>
    <property type="molecule type" value="Genomic_DNA"/>
</dbReference>
<reference evidence="1" key="1">
    <citation type="journal article" date="2014" name="Front. Microbiol.">
        <title>High frequency of phylogenetically diverse reductive dehalogenase-homologous genes in deep subseafloor sedimentary metagenomes.</title>
        <authorList>
            <person name="Kawai M."/>
            <person name="Futagami T."/>
            <person name="Toyoda A."/>
            <person name="Takaki Y."/>
            <person name="Nishi S."/>
            <person name="Hori S."/>
            <person name="Arai W."/>
            <person name="Tsubouchi T."/>
            <person name="Morono Y."/>
            <person name="Uchiyama I."/>
            <person name="Ito T."/>
            <person name="Fujiyama A."/>
            <person name="Inagaki F."/>
            <person name="Takami H."/>
        </authorList>
    </citation>
    <scope>NUCLEOTIDE SEQUENCE</scope>
    <source>
        <strain evidence="1">Expedition CK06-06</strain>
    </source>
</reference>